<protein>
    <submittedName>
        <fullName evidence="2">Uncharacterized protein</fullName>
    </submittedName>
</protein>
<accession>A0A812TIT7</accession>
<dbReference type="AlphaFoldDB" id="A0A812TIT7"/>
<organism evidence="2 3">
    <name type="scientific">Symbiodinium natans</name>
    <dbReference type="NCBI Taxonomy" id="878477"/>
    <lineage>
        <taxon>Eukaryota</taxon>
        <taxon>Sar</taxon>
        <taxon>Alveolata</taxon>
        <taxon>Dinophyceae</taxon>
        <taxon>Suessiales</taxon>
        <taxon>Symbiodiniaceae</taxon>
        <taxon>Symbiodinium</taxon>
    </lineage>
</organism>
<evidence type="ECO:0000313" key="3">
    <source>
        <dbReference type="Proteomes" id="UP000604046"/>
    </source>
</evidence>
<proteinExistence type="predicted"/>
<keyword evidence="1" id="KW-0732">Signal</keyword>
<sequence length="308" mass="34408">MALAVLPLIPLLLAELVGSSRPEEACGVDAAAMSMLQLEKAQVQRQQECGHLLIDKCDPEANALCANNCRFHTHRDDCYRPIPDVLAEHPGVDGYCYFNYTAFWVAYAGPVPHYELEAVEGILGLRGPFYRGLHTGPVLTYNFEGVENLTTQMDSPHYSYDDLYAYSLGFLQGQGLDPEWMKNSSLWISLSKQKCDEIQATYNFSKEELVLADWLDRNMVISAMTMCSAGMDGSLFSAEIKAEAGYRNATDCQPVTHREFAKHHYVKCMLGYRNSAADMAYLNARACLLEGNHIGHFSDCPYSPPVDF</sequence>
<reference evidence="2" key="1">
    <citation type="submission" date="2021-02" db="EMBL/GenBank/DDBJ databases">
        <authorList>
            <person name="Dougan E. K."/>
            <person name="Rhodes N."/>
            <person name="Thang M."/>
            <person name="Chan C."/>
        </authorList>
    </citation>
    <scope>NUCLEOTIDE SEQUENCE</scope>
</reference>
<feature type="chain" id="PRO_5032275982" evidence="1">
    <location>
        <begin position="20"/>
        <end position="308"/>
    </location>
</feature>
<evidence type="ECO:0000256" key="1">
    <source>
        <dbReference type="SAM" id="SignalP"/>
    </source>
</evidence>
<comment type="caution">
    <text evidence="2">The sequence shown here is derived from an EMBL/GenBank/DDBJ whole genome shotgun (WGS) entry which is preliminary data.</text>
</comment>
<name>A0A812TIT7_9DINO</name>
<feature type="signal peptide" evidence="1">
    <location>
        <begin position="1"/>
        <end position="19"/>
    </location>
</feature>
<gene>
    <name evidence="2" type="ORF">SNAT2548_LOCUS29409</name>
</gene>
<keyword evidence="3" id="KW-1185">Reference proteome</keyword>
<dbReference type="EMBL" id="CAJNDS010002558">
    <property type="protein sequence ID" value="CAE7525402.1"/>
    <property type="molecule type" value="Genomic_DNA"/>
</dbReference>
<dbReference type="Proteomes" id="UP000604046">
    <property type="component" value="Unassembled WGS sequence"/>
</dbReference>
<dbReference type="OrthoDB" id="405900at2759"/>
<evidence type="ECO:0000313" key="2">
    <source>
        <dbReference type="EMBL" id="CAE7525402.1"/>
    </source>
</evidence>